<name>A0A1E4RX12_CYBJN</name>
<keyword evidence="3" id="KW-1185">Reference proteome</keyword>
<protein>
    <submittedName>
        <fullName evidence="2">Uncharacterized protein</fullName>
    </submittedName>
</protein>
<dbReference type="AlphaFoldDB" id="A0A1E4RX12"/>
<evidence type="ECO:0000313" key="3">
    <source>
        <dbReference type="Proteomes" id="UP000094389"/>
    </source>
</evidence>
<evidence type="ECO:0000313" key="2">
    <source>
        <dbReference type="EMBL" id="ODV71786.1"/>
    </source>
</evidence>
<evidence type="ECO:0000256" key="1">
    <source>
        <dbReference type="SAM" id="MobiDB-lite"/>
    </source>
</evidence>
<dbReference type="EMBL" id="KV453938">
    <property type="protein sequence ID" value="ODV71786.1"/>
    <property type="molecule type" value="Genomic_DNA"/>
</dbReference>
<organism evidence="2 3">
    <name type="scientific">Cyberlindnera jadinii (strain ATCC 18201 / CBS 1600 / BCRC 20928 / JCM 3617 / NBRC 0987 / NRRL Y-1542)</name>
    <name type="common">Torula yeast</name>
    <name type="synonym">Candida utilis</name>
    <dbReference type="NCBI Taxonomy" id="983966"/>
    <lineage>
        <taxon>Eukaryota</taxon>
        <taxon>Fungi</taxon>
        <taxon>Dikarya</taxon>
        <taxon>Ascomycota</taxon>
        <taxon>Saccharomycotina</taxon>
        <taxon>Saccharomycetes</taxon>
        <taxon>Phaffomycetales</taxon>
        <taxon>Phaffomycetaceae</taxon>
        <taxon>Cyberlindnera</taxon>
    </lineage>
</organism>
<accession>A0A1E4RX12</accession>
<proteinExistence type="predicted"/>
<dbReference type="RefSeq" id="XP_020068825.1">
    <property type="nucleotide sequence ID" value="XM_020215656.1"/>
</dbReference>
<sequence length="76" mass="8354">APSAVETGEHSTTVEMGTHGQLRSQQRQRKGESAAGKEPVEAMEVIPPHKTQRLVQKEDTSSTGHNEHTNTHKQTK</sequence>
<dbReference type="GeneID" id="30990052"/>
<dbReference type="Proteomes" id="UP000094389">
    <property type="component" value="Unassembled WGS sequence"/>
</dbReference>
<feature type="compositionally biased region" description="Polar residues" evidence="1">
    <location>
        <begin position="10"/>
        <end position="25"/>
    </location>
</feature>
<feature type="non-terminal residue" evidence="2">
    <location>
        <position position="1"/>
    </location>
</feature>
<gene>
    <name evidence="2" type="ORF">CYBJADRAFT_169138</name>
</gene>
<feature type="compositionally biased region" description="Basic and acidic residues" evidence="1">
    <location>
        <begin position="55"/>
        <end position="70"/>
    </location>
</feature>
<reference evidence="2 3" key="1">
    <citation type="journal article" date="2016" name="Proc. Natl. Acad. Sci. U.S.A.">
        <title>Comparative genomics of biotechnologically important yeasts.</title>
        <authorList>
            <person name="Riley R."/>
            <person name="Haridas S."/>
            <person name="Wolfe K.H."/>
            <person name="Lopes M.R."/>
            <person name="Hittinger C.T."/>
            <person name="Goeker M."/>
            <person name="Salamov A.A."/>
            <person name="Wisecaver J.H."/>
            <person name="Long T.M."/>
            <person name="Calvey C.H."/>
            <person name="Aerts A.L."/>
            <person name="Barry K.W."/>
            <person name="Choi C."/>
            <person name="Clum A."/>
            <person name="Coughlan A.Y."/>
            <person name="Deshpande S."/>
            <person name="Douglass A.P."/>
            <person name="Hanson S.J."/>
            <person name="Klenk H.-P."/>
            <person name="LaButti K.M."/>
            <person name="Lapidus A."/>
            <person name="Lindquist E.A."/>
            <person name="Lipzen A.M."/>
            <person name="Meier-Kolthoff J.P."/>
            <person name="Ohm R.A."/>
            <person name="Otillar R.P."/>
            <person name="Pangilinan J.L."/>
            <person name="Peng Y."/>
            <person name="Rokas A."/>
            <person name="Rosa C.A."/>
            <person name="Scheuner C."/>
            <person name="Sibirny A.A."/>
            <person name="Slot J.C."/>
            <person name="Stielow J.B."/>
            <person name="Sun H."/>
            <person name="Kurtzman C.P."/>
            <person name="Blackwell M."/>
            <person name="Grigoriev I.V."/>
            <person name="Jeffries T.W."/>
        </authorList>
    </citation>
    <scope>NUCLEOTIDE SEQUENCE [LARGE SCALE GENOMIC DNA]</scope>
    <source>
        <strain evidence="3">ATCC 18201 / CBS 1600 / BCRC 20928 / JCM 3617 / NBRC 0987 / NRRL Y-1542</strain>
    </source>
</reference>
<feature type="region of interest" description="Disordered" evidence="1">
    <location>
        <begin position="1"/>
        <end position="76"/>
    </location>
</feature>